<sequence length="266" mass="29858">MARKYHIGFILQSVTWRANPEWMRKLGYPDEDIVKVNRQAIEFLYDIRNEYETEKSPIIISGCIGPRGDGYNPTVVMSTEQAQAYHAIQIGIISQTNTDVITAMTINYPEEAIGITRAAKAFGMPVVISFTVETDGRLPNGHTLKEAIELVDNATQNGPAYYMINCAHPICFAHVLNPEESWVARIHGVRGNASTKSHAELNECKELDSGNPVEFGEQNRALLFKLKNLNVFGGCCGTDHRHIEEVCKQCIDTFNRLKHAHRTEII</sequence>
<dbReference type="InterPro" id="IPR036589">
    <property type="entry name" value="HCY_dom_sf"/>
</dbReference>
<evidence type="ECO:0000259" key="5">
    <source>
        <dbReference type="PROSITE" id="PS50970"/>
    </source>
</evidence>
<dbReference type="PROSITE" id="PS50970">
    <property type="entry name" value="HCY"/>
    <property type="match status" value="1"/>
</dbReference>
<dbReference type="Pfam" id="PF02574">
    <property type="entry name" value="S-methyl_trans"/>
    <property type="match status" value="1"/>
</dbReference>
<dbReference type="OrthoDB" id="261426at2759"/>
<dbReference type="PANTHER" id="PTHR11103:SF18">
    <property type="entry name" value="SLR1189 PROTEIN"/>
    <property type="match status" value="1"/>
</dbReference>
<comment type="caution">
    <text evidence="6">The sequence shown here is derived from an EMBL/GenBank/DDBJ whole genome shotgun (WGS) entry which is preliminary data.</text>
</comment>
<dbReference type="Proteomes" id="UP000663882">
    <property type="component" value="Unassembled WGS sequence"/>
</dbReference>
<keyword evidence="4" id="KW-0862">Zinc</keyword>
<dbReference type="GO" id="GO:0032259">
    <property type="term" value="P:methylation"/>
    <property type="evidence" value="ECO:0007669"/>
    <property type="project" value="UniProtKB-KW"/>
</dbReference>
<dbReference type="Gene3D" id="3.20.20.330">
    <property type="entry name" value="Homocysteine-binding-like domain"/>
    <property type="match status" value="1"/>
</dbReference>
<dbReference type="PANTHER" id="PTHR11103">
    <property type="entry name" value="SLR1189 PROTEIN"/>
    <property type="match status" value="1"/>
</dbReference>
<dbReference type="SUPFAM" id="SSF82282">
    <property type="entry name" value="Homocysteine S-methyltransferase"/>
    <property type="match status" value="1"/>
</dbReference>
<feature type="binding site" evidence="4">
    <location>
        <position position="166"/>
    </location>
    <ligand>
        <name>Zn(2+)</name>
        <dbReference type="ChEBI" id="CHEBI:29105"/>
    </ligand>
</feature>
<evidence type="ECO:0000256" key="3">
    <source>
        <dbReference type="ARBA" id="ARBA00034478"/>
    </source>
</evidence>
<keyword evidence="1 4" id="KW-0489">Methyltransferase</keyword>
<dbReference type="AlphaFoldDB" id="A0A815KMP1"/>
<dbReference type="GO" id="GO:0046872">
    <property type="term" value="F:metal ion binding"/>
    <property type="evidence" value="ECO:0007669"/>
    <property type="project" value="UniProtKB-KW"/>
</dbReference>
<feature type="binding site" evidence="4">
    <location>
        <position position="235"/>
    </location>
    <ligand>
        <name>Zn(2+)</name>
        <dbReference type="ChEBI" id="CHEBI:29105"/>
    </ligand>
</feature>
<name>A0A815KMP1_9BILA</name>
<dbReference type="InterPro" id="IPR003726">
    <property type="entry name" value="HCY_dom"/>
</dbReference>
<feature type="binding site" evidence="4">
    <location>
        <position position="236"/>
    </location>
    <ligand>
        <name>Zn(2+)</name>
        <dbReference type="ChEBI" id="CHEBI:29105"/>
    </ligand>
</feature>
<proteinExistence type="predicted"/>
<comment type="cofactor">
    <cofactor evidence="4">
        <name>Zn(2+)</name>
        <dbReference type="ChEBI" id="CHEBI:29105"/>
    </cofactor>
</comment>
<keyword evidence="2 4" id="KW-0808">Transferase</keyword>
<gene>
    <name evidence="6" type="ORF">RFH988_LOCUS34673</name>
</gene>
<reference evidence="6" key="1">
    <citation type="submission" date="2021-02" db="EMBL/GenBank/DDBJ databases">
        <authorList>
            <person name="Nowell W R."/>
        </authorList>
    </citation>
    <scope>NUCLEOTIDE SEQUENCE</scope>
</reference>
<comment type="pathway">
    <text evidence="3">Amino-acid biosynthesis; L-methionine biosynthesis via de novo pathway.</text>
</comment>
<feature type="domain" description="Hcy-binding" evidence="5">
    <location>
        <begin position="1"/>
        <end position="250"/>
    </location>
</feature>
<evidence type="ECO:0000256" key="2">
    <source>
        <dbReference type="ARBA" id="ARBA00022679"/>
    </source>
</evidence>
<evidence type="ECO:0000256" key="1">
    <source>
        <dbReference type="ARBA" id="ARBA00022603"/>
    </source>
</evidence>
<keyword evidence="4" id="KW-0479">Metal-binding</keyword>
<organism evidence="6 7">
    <name type="scientific">Rotaria sordida</name>
    <dbReference type="NCBI Taxonomy" id="392033"/>
    <lineage>
        <taxon>Eukaryota</taxon>
        <taxon>Metazoa</taxon>
        <taxon>Spiralia</taxon>
        <taxon>Gnathifera</taxon>
        <taxon>Rotifera</taxon>
        <taxon>Eurotatoria</taxon>
        <taxon>Bdelloidea</taxon>
        <taxon>Philodinida</taxon>
        <taxon>Philodinidae</taxon>
        <taxon>Rotaria</taxon>
    </lineage>
</organism>
<dbReference type="EMBL" id="CAJNOO010004904">
    <property type="protein sequence ID" value="CAF1397666.1"/>
    <property type="molecule type" value="Genomic_DNA"/>
</dbReference>
<dbReference type="GO" id="GO:0008168">
    <property type="term" value="F:methyltransferase activity"/>
    <property type="evidence" value="ECO:0007669"/>
    <property type="project" value="UniProtKB-UniRule"/>
</dbReference>
<protein>
    <recommendedName>
        <fullName evidence="5">Hcy-binding domain-containing protein</fullName>
    </recommendedName>
</protein>
<evidence type="ECO:0000313" key="7">
    <source>
        <dbReference type="Proteomes" id="UP000663882"/>
    </source>
</evidence>
<evidence type="ECO:0000313" key="6">
    <source>
        <dbReference type="EMBL" id="CAF1397666.1"/>
    </source>
</evidence>
<accession>A0A815KMP1</accession>
<evidence type="ECO:0000256" key="4">
    <source>
        <dbReference type="PROSITE-ProRule" id="PRU00333"/>
    </source>
</evidence>